<dbReference type="RefSeq" id="WP_120271767.1">
    <property type="nucleotide sequence ID" value="NZ_RAPN01000001.1"/>
</dbReference>
<sequence length="105" mass="11560">MIQITQKLMNTTDILPCRGAVFAADTYQFTAKHLGRVSSDVTVDYPKEIVDAAYGGNTSSLETFKRQILNCFRFVETSGIVGKSERNETAALRAAEKSLQDPPSK</sequence>
<evidence type="ECO:0000313" key="1">
    <source>
        <dbReference type="EMBL" id="RKD90356.1"/>
    </source>
</evidence>
<keyword evidence="2" id="KW-1185">Reference proteome</keyword>
<proteinExistence type="predicted"/>
<dbReference type="EMBL" id="RAPN01000001">
    <property type="protein sequence ID" value="RKD90356.1"/>
    <property type="molecule type" value="Genomic_DNA"/>
</dbReference>
<protein>
    <submittedName>
        <fullName evidence="1">Uncharacterized protein</fullName>
    </submittedName>
</protein>
<gene>
    <name evidence="1" type="ORF">BC643_0693</name>
</gene>
<evidence type="ECO:0000313" key="2">
    <source>
        <dbReference type="Proteomes" id="UP000283387"/>
    </source>
</evidence>
<dbReference type="AlphaFoldDB" id="A0A419W4J3"/>
<comment type="caution">
    <text evidence="1">The sequence shown here is derived from an EMBL/GenBank/DDBJ whole genome shotgun (WGS) entry which is preliminary data.</text>
</comment>
<accession>A0A419W4J3</accession>
<dbReference type="Proteomes" id="UP000283387">
    <property type="component" value="Unassembled WGS sequence"/>
</dbReference>
<name>A0A419W4J3_9BACT</name>
<reference evidence="1 2" key="1">
    <citation type="submission" date="2018-09" db="EMBL/GenBank/DDBJ databases">
        <title>Genomic Encyclopedia of Archaeal and Bacterial Type Strains, Phase II (KMG-II): from individual species to whole genera.</title>
        <authorList>
            <person name="Goeker M."/>
        </authorList>
    </citation>
    <scope>NUCLEOTIDE SEQUENCE [LARGE SCALE GENOMIC DNA]</scope>
    <source>
        <strain evidence="1 2">DSM 27148</strain>
    </source>
</reference>
<organism evidence="1 2">
    <name type="scientific">Mangrovibacterium diazotrophicum</name>
    <dbReference type="NCBI Taxonomy" id="1261403"/>
    <lineage>
        <taxon>Bacteria</taxon>
        <taxon>Pseudomonadati</taxon>
        <taxon>Bacteroidota</taxon>
        <taxon>Bacteroidia</taxon>
        <taxon>Marinilabiliales</taxon>
        <taxon>Prolixibacteraceae</taxon>
        <taxon>Mangrovibacterium</taxon>
    </lineage>
</organism>